<gene>
    <name evidence="1" type="ORF">HRP29_gp17</name>
</gene>
<name>A0A482JKS9_9CAUD</name>
<reference evidence="1 2" key="1">
    <citation type="submission" date="2019-02" db="EMBL/GenBank/DDBJ databases">
        <title>A cornucopia of Shigella phages from the Cornhusker state.</title>
        <authorList>
            <person name="Doore S.M."/>
            <person name="Schrad J.R."/>
            <person name="Perrett H.R."/>
            <person name="Dover J.A."/>
            <person name="Schrad K.P."/>
            <person name="Dean W.F."/>
            <person name="Parent K.N."/>
        </authorList>
    </citation>
    <scope>NUCLEOTIDE SEQUENCE [LARGE SCALE GENOMIC DNA]</scope>
</reference>
<dbReference type="EMBL" id="MK562503">
    <property type="protein sequence ID" value="QBP32917.1"/>
    <property type="molecule type" value="Genomic_DNA"/>
</dbReference>
<accession>A0A482JKS9</accession>
<protein>
    <submittedName>
        <fullName evidence="1">Uncharacterized protein</fullName>
    </submittedName>
</protein>
<keyword evidence="2" id="KW-1185">Reference proteome</keyword>
<organism evidence="1 2">
    <name type="scientific">Shigella phage Buco</name>
    <dbReference type="NCBI Taxonomy" id="2530183"/>
    <lineage>
        <taxon>Viruses</taxon>
        <taxon>Duplodnaviria</taxon>
        <taxon>Heunggongvirae</taxon>
        <taxon>Uroviricota</taxon>
        <taxon>Caudoviricetes</taxon>
        <taxon>Autographivirales</taxon>
        <taxon>Autoscriptoviridae</taxon>
        <taxon>Slopekvirinae</taxon>
        <taxon>Bucovirus</taxon>
        <taxon>Bucovirus buco</taxon>
    </lineage>
</organism>
<evidence type="ECO:0000313" key="1">
    <source>
        <dbReference type="EMBL" id="QBP32917.1"/>
    </source>
</evidence>
<dbReference type="Proteomes" id="UP000294568">
    <property type="component" value="Segment"/>
</dbReference>
<evidence type="ECO:0000313" key="2">
    <source>
        <dbReference type="Proteomes" id="UP000294568"/>
    </source>
</evidence>
<sequence length="52" mass="5952">MLRAKDLTIEDAQVIGWYRGKPSYIDLARLTAFHLESSHLIALRAIDKARRA</sequence>
<proteinExistence type="predicted"/>